<evidence type="ECO:0000256" key="4">
    <source>
        <dbReference type="ARBA" id="ARBA00022741"/>
    </source>
</evidence>
<comment type="cofactor">
    <cofactor evidence="8">
        <name>Mg(2+)</name>
        <dbReference type="ChEBI" id="CHEBI:18420"/>
    </cofactor>
    <cofactor evidence="8">
        <name>Mn(2+)</name>
        <dbReference type="ChEBI" id="CHEBI:29035"/>
    </cofactor>
    <text evidence="8">Mg(2+). Can also accept Mn(2+).</text>
</comment>
<keyword evidence="2 8" id="KW-0808">Transferase</keyword>
<dbReference type="PANTHER" id="PTHR21060">
    <property type="entry name" value="ACETATE KINASE"/>
    <property type="match status" value="1"/>
</dbReference>
<feature type="site" description="Transition state stabilizer" evidence="8">
    <location>
        <position position="252"/>
    </location>
</feature>
<dbReference type="NCBIfam" id="TIGR00016">
    <property type="entry name" value="ackA"/>
    <property type="match status" value="1"/>
</dbReference>
<feature type="active site" description="Proton donor/acceptor" evidence="8">
    <location>
        <position position="161"/>
    </location>
</feature>
<keyword evidence="6 8" id="KW-0067">ATP-binding</keyword>
<feature type="binding site" evidence="8">
    <location>
        <position position="104"/>
    </location>
    <ligand>
        <name>substrate</name>
    </ligand>
</feature>
<sequence length="413" mass="44415">MAEAVVALNAGSSNLKFSVYSDGQNSDRASEAALISGFIEVDGTRVRLRATGSQGETLADEALGGESNVEASSSGCFSARTLTSLIHWIEARLDDVRLVAAGHRIVHGGSQYVEPVRITPQVLKDLEALTPFDPLHQPASLAPVRALAQEWPEMPQIACFDTSFHSGMPDVATRFALPRRYRDAGVRRYGFHGLSYAYIAQRLPQIASDIAEGKVIVAHLGSGASLCAMRERRSVETTMGFSSLDGLMMGTRTGLIDPGALLYMLGTEQRSYEDLVDILYHQSGLLGVSGLSADMRALRVAQDSEPVRQALDLFTYRIVQEIGALTATLGGLDALVFTAGVGEHDAELRQDVCKALNWLGVELDDAANRVGKGVITTSGSRVRVLVEPTDEDVMILRAVRDRLHDGDPVGAGH</sequence>
<proteinExistence type="inferred from homology"/>
<protein>
    <recommendedName>
        <fullName evidence="8">Acetate kinase</fullName>
        <ecNumber evidence="8">2.7.2.1</ecNumber>
    </recommendedName>
    <alternativeName>
        <fullName evidence="8">Acetokinase</fullName>
    </alternativeName>
</protein>
<keyword evidence="5 8" id="KW-0418">Kinase</keyword>
<keyword evidence="1 8" id="KW-0963">Cytoplasm</keyword>
<dbReference type="EC" id="2.7.2.1" evidence="8"/>
<comment type="subunit">
    <text evidence="8">Homodimer.</text>
</comment>
<evidence type="ECO:0000313" key="11">
    <source>
        <dbReference type="Proteomes" id="UP000664771"/>
    </source>
</evidence>
<comment type="function">
    <text evidence="8">Catalyzes the formation of acetyl phosphate from acetate and ATP. Can also catalyze the reverse reaction.</text>
</comment>
<accession>A0ABS3LTT9</accession>
<evidence type="ECO:0000256" key="8">
    <source>
        <dbReference type="HAMAP-Rule" id="MF_00020"/>
    </source>
</evidence>
<dbReference type="Pfam" id="PF00871">
    <property type="entry name" value="Acetate_kinase"/>
    <property type="match status" value="1"/>
</dbReference>
<dbReference type="PRINTS" id="PR00471">
    <property type="entry name" value="ACETATEKNASE"/>
</dbReference>
<evidence type="ECO:0000256" key="6">
    <source>
        <dbReference type="ARBA" id="ARBA00022840"/>
    </source>
</evidence>
<evidence type="ECO:0000256" key="5">
    <source>
        <dbReference type="ARBA" id="ARBA00022777"/>
    </source>
</evidence>
<keyword evidence="3 8" id="KW-0479">Metal-binding</keyword>
<dbReference type="PANTHER" id="PTHR21060:SF21">
    <property type="entry name" value="ACETATE KINASE"/>
    <property type="match status" value="1"/>
</dbReference>
<dbReference type="EMBL" id="JAFVMF010000005">
    <property type="protein sequence ID" value="MBO1359318.1"/>
    <property type="molecule type" value="Genomic_DNA"/>
</dbReference>
<feature type="binding site" evidence="8">
    <location>
        <begin position="219"/>
        <end position="223"/>
    </location>
    <ligand>
        <name>ATP</name>
        <dbReference type="ChEBI" id="CHEBI:30616"/>
    </ligand>
</feature>
<feature type="binding site" evidence="8">
    <location>
        <position position="16"/>
    </location>
    <ligand>
        <name>ATP</name>
        <dbReference type="ChEBI" id="CHEBI:30616"/>
    </ligand>
</feature>
<comment type="pathway">
    <text evidence="8">Metabolic intermediate biosynthesis; acetyl-CoA biosynthesis; acetyl-CoA from acetate: step 1/2.</text>
</comment>
<dbReference type="InterPro" id="IPR004372">
    <property type="entry name" value="Ac/propionate_kinase"/>
</dbReference>
<dbReference type="SUPFAM" id="SSF53067">
    <property type="entry name" value="Actin-like ATPase domain"/>
    <property type="match status" value="2"/>
</dbReference>
<feature type="binding site" evidence="8">
    <location>
        <position position="391"/>
    </location>
    <ligand>
        <name>Mg(2+)</name>
        <dbReference type="ChEBI" id="CHEBI:18420"/>
    </ligand>
</feature>
<dbReference type="Proteomes" id="UP000664771">
    <property type="component" value="Unassembled WGS sequence"/>
</dbReference>
<keyword evidence="11" id="KW-1185">Reference proteome</keyword>
<evidence type="ECO:0000256" key="1">
    <source>
        <dbReference type="ARBA" id="ARBA00022490"/>
    </source>
</evidence>
<dbReference type="InterPro" id="IPR000890">
    <property type="entry name" value="Aliphatic_acid_kin_short-chain"/>
</dbReference>
<evidence type="ECO:0000256" key="2">
    <source>
        <dbReference type="ARBA" id="ARBA00022679"/>
    </source>
</evidence>
<feature type="binding site" evidence="8">
    <location>
        <begin position="340"/>
        <end position="344"/>
    </location>
    <ligand>
        <name>ATP</name>
        <dbReference type="ChEBI" id="CHEBI:30616"/>
    </ligand>
</feature>
<dbReference type="HAMAP" id="MF_00020">
    <property type="entry name" value="Acetate_kinase"/>
    <property type="match status" value="1"/>
</dbReference>
<evidence type="ECO:0000256" key="9">
    <source>
        <dbReference type="RuleBase" id="RU003835"/>
    </source>
</evidence>
<evidence type="ECO:0000256" key="3">
    <source>
        <dbReference type="ARBA" id="ARBA00022723"/>
    </source>
</evidence>
<reference evidence="10 11" key="1">
    <citation type="submission" date="2021-03" db="EMBL/GenBank/DDBJ databases">
        <title>The complete genome sequence of Acetobacter sacchari TBRC 11175.</title>
        <authorList>
            <person name="Charoenyingcharoen P."/>
            <person name="Yukphan P."/>
        </authorList>
    </citation>
    <scope>NUCLEOTIDE SEQUENCE [LARGE SCALE GENOMIC DNA]</scope>
    <source>
        <strain evidence="10 11">TBRC 11175</strain>
    </source>
</reference>
<dbReference type="InterPro" id="IPR043129">
    <property type="entry name" value="ATPase_NBD"/>
</dbReference>
<gene>
    <name evidence="8" type="primary">ackA</name>
    <name evidence="10" type="ORF">J2D73_05850</name>
</gene>
<evidence type="ECO:0000313" key="10">
    <source>
        <dbReference type="EMBL" id="MBO1359318.1"/>
    </source>
</evidence>
<feature type="binding site" evidence="8">
    <location>
        <begin position="294"/>
        <end position="296"/>
    </location>
    <ligand>
        <name>ATP</name>
        <dbReference type="ChEBI" id="CHEBI:30616"/>
    </ligand>
</feature>
<keyword evidence="7 8" id="KW-0460">Magnesium</keyword>
<dbReference type="RefSeq" id="WP_207880242.1">
    <property type="nucleotide sequence ID" value="NZ_JAFVMF010000005.1"/>
</dbReference>
<dbReference type="PIRSF" id="PIRSF000722">
    <property type="entry name" value="Acetate_prop_kin"/>
    <property type="match status" value="1"/>
</dbReference>
<comment type="catalytic activity">
    <reaction evidence="8">
        <text>acetate + ATP = acetyl phosphate + ADP</text>
        <dbReference type="Rhea" id="RHEA:11352"/>
        <dbReference type="ChEBI" id="CHEBI:22191"/>
        <dbReference type="ChEBI" id="CHEBI:30089"/>
        <dbReference type="ChEBI" id="CHEBI:30616"/>
        <dbReference type="ChEBI" id="CHEBI:456216"/>
        <dbReference type="EC" id="2.7.2.1"/>
    </reaction>
</comment>
<organism evidence="10 11">
    <name type="scientific">Acetobacter sacchari</name>
    <dbReference type="NCBI Taxonomy" id="2661687"/>
    <lineage>
        <taxon>Bacteria</taxon>
        <taxon>Pseudomonadati</taxon>
        <taxon>Pseudomonadota</taxon>
        <taxon>Alphaproteobacteria</taxon>
        <taxon>Acetobacterales</taxon>
        <taxon>Acetobacteraceae</taxon>
        <taxon>Acetobacter</taxon>
    </lineage>
</organism>
<comment type="similarity">
    <text evidence="8 9">Belongs to the acetokinase family.</text>
</comment>
<feature type="site" description="Transition state stabilizer" evidence="8">
    <location>
        <position position="192"/>
    </location>
</feature>
<name>A0ABS3LTT9_9PROT</name>
<dbReference type="Gene3D" id="3.30.420.40">
    <property type="match status" value="2"/>
</dbReference>
<comment type="subcellular location">
    <subcellularLocation>
        <location evidence="8">Cytoplasm</location>
    </subcellularLocation>
</comment>
<keyword evidence="4 8" id="KW-0547">Nucleotide-binding</keyword>
<evidence type="ECO:0000256" key="7">
    <source>
        <dbReference type="ARBA" id="ARBA00022842"/>
    </source>
</evidence>
<comment type="caution">
    <text evidence="10">The sequence shown here is derived from an EMBL/GenBank/DDBJ whole genome shotgun (WGS) entry which is preliminary data.</text>
</comment>
<dbReference type="GO" id="GO:0008776">
    <property type="term" value="F:acetate kinase activity"/>
    <property type="evidence" value="ECO:0007669"/>
    <property type="project" value="UniProtKB-EC"/>
</dbReference>
<feature type="binding site" evidence="8">
    <location>
        <position position="9"/>
    </location>
    <ligand>
        <name>Mg(2+)</name>
        <dbReference type="ChEBI" id="CHEBI:18420"/>
    </ligand>
</feature>